<evidence type="ECO:0000256" key="3">
    <source>
        <dbReference type="ARBA" id="ARBA00022475"/>
    </source>
</evidence>
<feature type="transmembrane region" description="Helical" evidence="9">
    <location>
        <begin position="139"/>
        <end position="156"/>
    </location>
</feature>
<evidence type="ECO:0000313" key="10">
    <source>
        <dbReference type="EMBL" id="SCW66694.1"/>
    </source>
</evidence>
<evidence type="ECO:0000256" key="2">
    <source>
        <dbReference type="ARBA" id="ARBA00022448"/>
    </source>
</evidence>
<keyword evidence="5" id="KW-0029">Amino-acid transport</keyword>
<evidence type="ECO:0000256" key="8">
    <source>
        <dbReference type="ARBA" id="ARBA00037998"/>
    </source>
</evidence>
<dbReference type="GO" id="GO:0022857">
    <property type="term" value="F:transmembrane transporter activity"/>
    <property type="evidence" value="ECO:0007669"/>
    <property type="project" value="InterPro"/>
</dbReference>
<dbReference type="RefSeq" id="WP_091439008.1">
    <property type="nucleotide sequence ID" value="NZ_FMTP01000003.1"/>
</dbReference>
<evidence type="ECO:0000256" key="5">
    <source>
        <dbReference type="ARBA" id="ARBA00022970"/>
    </source>
</evidence>
<evidence type="ECO:0000256" key="7">
    <source>
        <dbReference type="ARBA" id="ARBA00023136"/>
    </source>
</evidence>
<dbReference type="GO" id="GO:0005886">
    <property type="term" value="C:plasma membrane"/>
    <property type="evidence" value="ECO:0007669"/>
    <property type="project" value="UniProtKB-SubCell"/>
</dbReference>
<dbReference type="PANTHER" id="PTHR11795">
    <property type="entry name" value="BRANCHED-CHAIN AMINO ACID TRANSPORT SYSTEM PERMEASE PROTEIN LIVH"/>
    <property type="match status" value="1"/>
</dbReference>
<organism evidence="10 11">
    <name type="scientific">Ancylobacter rudongensis</name>
    <dbReference type="NCBI Taxonomy" id="177413"/>
    <lineage>
        <taxon>Bacteria</taxon>
        <taxon>Pseudomonadati</taxon>
        <taxon>Pseudomonadota</taxon>
        <taxon>Alphaproteobacteria</taxon>
        <taxon>Hyphomicrobiales</taxon>
        <taxon>Xanthobacteraceae</taxon>
        <taxon>Ancylobacter</taxon>
    </lineage>
</organism>
<feature type="transmembrane region" description="Helical" evidence="9">
    <location>
        <begin position="57"/>
        <end position="81"/>
    </location>
</feature>
<dbReference type="CDD" id="cd06582">
    <property type="entry name" value="TM_PBP1_LivH_like"/>
    <property type="match status" value="1"/>
</dbReference>
<dbReference type="InterPro" id="IPR001851">
    <property type="entry name" value="ABC_transp_permease"/>
</dbReference>
<feature type="transmembrane region" description="Helical" evidence="9">
    <location>
        <begin position="32"/>
        <end position="51"/>
    </location>
</feature>
<keyword evidence="2" id="KW-0813">Transport</keyword>
<keyword evidence="6 9" id="KW-1133">Transmembrane helix</keyword>
<dbReference type="EMBL" id="FMTP01000003">
    <property type="protein sequence ID" value="SCW66694.1"/>
    <property type="molecule type" value="Genomic_DNA"/>
</dbReference>
<dbReference type="STRING" id="177413.SAMN05660859_2097"/>
<feature type="transmembrane region" description="Helical" evidence="9">
    <location>
        <begin position="93"/>
        <end position="112"/>
    </location>
</feature>
<dbReference type="Pfam" id="PF02653">
    <property type="entry name" value="BPD_transp_2"/>
    <property type="match status" value="1"/>
</dbReference>
<evidence type="ECO:0000256" key="4">
    <source>
        <dbReference type="ARBA" id="ARBA00022692"/>
    </source>
</evidence>
<dbReference type="PANTHER" id="PTHR11795:SF445">
    <property type="entry name" value="AMINO ACID ABC TRANSPORTER PERMEASE PROTEIN"/>
    <property type="match status" value="1"/>
</dbReference>
<evidence type="ECO:0000256" key="9">
    <source>
        <dbReference type="SAM" id="Phobius"/>
    </source>
</evidence>
<comment type="subcellular location">
    <subcellularLocation>
        <location evidence="1">Cell membrane</location>
        <topology evidence="1">Multi-pass membrane protein</topology>
    </subcellularLocation>
</comment>
<feature type="transmembrane region" description="Helical" evidence="9">
    <location>
        <begin position="6"/>
        <end position="27"/>
    </location>
</feature>
<feature type="transmembrane region" description="Helical" evidence="9">
    <location>
        <begin position="218"/>
        <end position="247"/>
    </location>
</feature>
<comment type="similarity">
    <text evidence="8">Belongs to the binding-protein-dependent transport system permease family. LivHM subfamily.</text>
</comment>
<keyword evidence="4 9" id="KW-0812">Transmembrane</keyword>
<evidence type="ECO:0000313" key="11">
    <source>
        <dbReference type="Proteomes" id="UP000198889"/>
    </source>
</evidence>
<keyword evidence="7 9" id="KW-0472">Membrane</keyword>
<accession>A0A1G4SBX5</accession>
<evidence type="ECO:0000256" key="1">
    <source>
        <dbReference type="ARBA" id="ARBA00004651"/>
    </source>
</evidence>
<keyword evidence="3" id="KW-1003">Cell membrane</keyword>
<proteinExistence type="inferred from homology"/>
<dbReference type="AlphaFoldDB" id="A0A1G4SBX5"/>
<feature type="transmembrane region" description="Helical" evidence="9">
    <location>
        <begin position="259"/>
        <end position="280"/>
    </location>
</feature>
<dbReference type="InterPro" id="IPR052157">
    <property type="entry name" value="BCAA_transport_permease"/>
</dbReference>
<dbReference type="Proteomes" id="UP000198889">
    <property type="component" value="Unassembled WGS sequence"/>
</dbReference>
<dbReference type="GO" id="GO:0006865">
    <property type="term" value="P:amino acid transport"/>
    <property type="evidence" value="ECO:0007669"/>
    <property type="project" value="UniProtKB-KW"/>
</dbReference>
<evidence type="ECO:0000256" key="6">
    <source>
        <dbReference type="ARBA" id="ARBA00022989"/>
    </source>
</evidence>
<keyword evidence="11" id="KW-1185">Reference proteome</keyword>
<sequence length="287" mass="30332">MVAQLFLNGLVTGLLLALPALALTLVFGVLKFANFAVGAMLTLGAYAAWVANTQLGLSLPASAAVAATTVALTGILSDQLVFERLKNRDSISLLVASMGLSLVLENICRFFLGNASRSFDVPISRPMRWEGLRINQEQITTALTVCVCLVLVHLLLRHSPLGRAMRAVADNPSLAATRGVDRRLIARLTWALVGALIGLAGVLAGLDRSIDPQIGWNYQIPIFAAAILGGLGSPVGAVVGALVIGLAEEMSALIIPTNYRQIVSFTVILVLLLFRSNGLLSAKAVRK</sequence>
<name>A0A1G4SBX5_9HYPH</name>
<feature type="transmembrane region" description="Helical" evidence="9">
    <location>
        <begin position="188"/>
        <end position="206"/>
    </location>
</feature>
<reference evidence="11" key="1">
    <citation type="submission" date="2016-10" db="EMBL/GenBank/DDBJ databases">
        <authorList>
            <person name="Varghese N."/>
            <person name="Submissions S."/>
        </authorList>
    </citation>
    <scope>NUCLEOTIDE SEQUENCE [LARGE SCALE GENOMIC DNA]</scope>
    <source>
        <strain evidence="11">CGMCC 1.1761</strain>
    </source>
</reference>
<protein>
    <submittedName>
        <fullName evidence="10">Branched-chain amino acid transport system permease protein</fullName>
    </submittedName>
</protein>
<gene>
    <name evidence="10" type="ORF">SAMN05660859_2097</name>
</gene>